<proteinExistence type="predicted"/>
<dbReference type="PANTHER" id="PTHR45947">
    <property type="entry name" value="SULFOQUINOVOSYL TRANSFERASE SQD2"/>
    <property type="match status" value="1"/>
</dbReference>
<gene>
    <name evidence="3" type="ORF">A2893_00750</name>
</gene>
<protein>
    <submittedName>
        <fullName evidence="3">Uncharacterized protein</fullName>
    </submittedName>
</protein>
<dbReference type="InterPro" id="IPR050194">
    <property type="entry name" value="Glycosyltransferase_grp1"/>
</dbReference>
<dbReference type="InterPro" id="IPR028098">
    <property type="entry name" value="Glyco_trans_4-like_N"/>
</dbReference>
<feature type="domain" description="Glycosyl transferase family 1" evidence="1">
    <location>
        <begin position="190"/>
        <end position="337"/>
    </location>
</feature>
<dbReference type="GO" id="GO:0016757">
    <property type="term" value="F:glycosyltransferase activity"/>
    <property type="evidence" value="ECO:0007669"/>
    <property type="project" value="InterPro"/>
</dbReference>
<evidence type="ECO:0000259" key="2">
    <source>
        <dbReference type="Pfam" id="PF13439"/>
    </source>
</evidence>
<dbReference type="EMBL" id="MGHH01000010">
    <property type="protein sequence ID" value="OGM64381.1"/>
    <property type="molecule type" value="Genomic_DNA"/>
</dbReference>
<dbReference type="Gene3D" id="3.40.50.2000">
    <property type="entry name" value="Glycogen Phosphorylase B"/>
    <property type="match status" value="2"/>
</dbReference>
<dbReference type="SUPFAM" id="SSF53756">
    <property type="entry name" value="UDP-Glycosyltransferase/glycogen phosphorylase"/>
    <property type="match status" value="1"/>
</dbReference>
<dbReference type="InterPro" id="IPR001296">
    <property type="entry name" value="Glyco_trans_1"/>
</dbReference>
<dbReference type="PANTHER" id="PTHR45947:SF3">
    <property type="entry name" value="SULFOQUINOVOSYL TRANSFERASE SQD2"/>
    <property type="match status" value="1"/>
</dbReference>
<sequence length="364" mass="42123">MKISTTRKIGVVRGLMPRVTQAEFAKSFKQLEPVFITGNAGQEVREYCKENSLEHRDLSLRKSFGFDPVQLILGRRTHQSWVELDRLRAACYDLDFLETYELYHFFSGQAAEVAEVIKIPLITEVWTSFLHPAYFIPPYSHTVRKVLKNTDLFIARSKLARETLLRLGVAKDKIKIIYHGVNLKRFFPGKNQQKSEKIFLYVGELEKYKGVEVLLNAWRMYYMNHKTDRLWVVGKGSIKPKGPGVKNFGYMRHTELPRIYRMANVFVSPSINRYLGPIKWWEEFFSYTLMEAMASGLSIIGSDSGGIPEEIGNKNIVVKKGSVEDLVKAMENIQIINSNRERAKIFFNLSKNTRLLENSILRRL</sequence>
<organism evidence="3 4">
    <name type="scientific">Candidatus Woesebacteria bacterium RIFCSPLOWO2_01_FULL_39_25</name>
    <dbReference type="NCBI Taxonomy" id="1802521"/>
    <lineage>
        <taxon>Bacteria</taxon>
        <taxon>Candidatus Woeseibacteriota</taxon>
    </lineage>
</organism>
<feature type="domain" description="Glycosyltransferase subfamily 4-like N-terminal" evidence="2">
    <location>
        <begin position="116"/>
        <end position="185"/>
    </location>
</feature>
<dbReference type="Pfam" id="PF13439">
    <property type="entry name" value="Glyco_transf_4"/>
    <property type="match status" value="1"/>
</dbReference>
<name>A0A1F8BJY4_9BACT</name>
<evidence type="ECO:0000313" key="4">
    <source>
        <dbReference type="Proteomes" id="UP000176725"/>
    </source>
</evidence>
<accession>A0A1F8BJY4</accession>
<dbReference type="AlphaFoldDB" id="A0A1F8BJY4"/>
<dbReference type="Proteomes" id="UP000176725">
    <property type="component" value="Unassembled WGS sequence"/>
</dbReference>
<dbReference type="Pfam" id="PF00534">
    <property type="entry name" value="Glycos_transf_1"/>
    <property type="match status" value="1"/>
</dbReference>
<dbReference type="STRING" id="1802521.A2893_00750"/>
<evidence type="ECO:0000313" key="3">
    <source>
        <dbReference type="EMBL" id="OGM64381.1"/>
    </source>
</evidence>
<reference evidence="3 4" key="1">
    <citation type="journal article" date="2016" name="Nat. Commun.">
        <title>Thousands of microbial genomes shed light on interconnected biogeochemical processes in an aquifer system.</title>
        <authorList>
            <person name="Anantharaman K."/>
            <person name="Brown C.T."/>
            <person name="Hug L.A."/>
            <person name="Sharon I."/>
            <person name="Castelle C.J."/>
            <person name="Probst A.J."/>
            <person name="Thomas B.C."/>
            <person name="Singh A."/>
            <person name="Wilkins M.J."/>
            <person name="Karaoz U."/>
            <person name="Brodie E.L."/>
            <person name="Williams K.H."/>
            <person name="Hubbard S.S."/>
            <person name="Banfield J.F."/>
        </authorList>
    </citation>
    <scope>NUCLEOTIDE SEQUENCE [LARGE SCALE GENOMIC DNA]</scope>
</reference>
<comment type="caution">
    <text evidence="3">The sequence shown here is derived from an EMBL/GenBank/DDBJ whole genome shotgun (WGS) entry which is preliminary data.</text>
</comment>
<evidence type="ECO:0000259" key="1">
    <source>
        <dbReference type="Pfam" id="PF00534"/>
    </source>
</evidence>
<dbReference type="CDD" id="cd03801">
    <property type="entry name" value="GT4_PimA-like"/>
    <property type="match status" value="1"/>
</dbReference>